<dbReference type="EMBL" id="JAUNQW010000009">
    <property type="protein sequence ID" value="MDO5457349.1"/>
    <property type="molecule type" value="Genomic_DNA"/>
</dbReference>
<dbReference type="CDD" id="cd18785">
    <property type="entry name" value="SF2_C"/>
    <property type="match status" value="1"/>
</dbReference>
<keyword evidence="3" id="KW-0238">DNA-binding</keyword>
<keyword evidence="2" id="KW-0067">ATP-binding</keyword>
<dbReference type="Pfam" id="PF00271">
    <property type="entry name" value="Helicase_C"/>
    <property type="match status" value="1"/>
</dbReference>
<dbReference type="GO" id="GO:0003677">
    <property type="term" value="F:DNA binding"/>
    <property type="evidence" value="ECO:0007669"/>
    <property type="project" value="UniProtKB-KW"/>
</dbReference>
<gene>
    <name evidence="6" type="ORF">Q4F26_03305</name>
</gene>
<evidence type="ECO:0000256" key="2">
    <source>
        <dbReference type="ARBA" id="ARBA00022840"/>
    </source>
</evidence>
<dbReference type="Gene3D" id="3.40.50.300">
    <property type="entry name" value="P-loop containing nucleotide triphosphate hydrolases"/>
    <property type="match status" value="2"/>
</dbReference>
<dbReference type="GO" id="GO:0016787">
    <property type="term" value="F:hydrolase activity"/>
    <property type="evidence" value="ECO:0007669"/>
    <property type="project" value="InterPro"/>
</dbReference>
<organism evidence="6 7">
    <name type="scientific">Atopococcus tabaci</name>
    <dbReference type="NCBI Taxonomy" id="269774"/>
    <lineage>
        <taxon>Bacteria</taxon>
        <taxon>Bacillati</taxon>
        <taxon>Bacillota</taxon>
        <taxon>Bacilli</taxon>
        <taxon>Lactobacillales</taxon>
        <taxon>Carnobacteriaceae</taxon>
        <taxon>Atopococcus</taxon>
    </lineage>
</organism>
<dbReference type="GO" id="GO:0005524">
    <property type="term" value="F:ATP binding"/>
    <property type="evidence" value="ECO:0007669"/>
    <property type="project" value="UniProtKB-KW"/>
</dbReference>
<evidence type="ECO:0000259" key="5">
    <source>
        <dbReference type="PROSITE" id="PS51194"/>
    </source>
</evidence>
<dbReference type="InterPro" id="IPR027417">
    <property type="entry name" value="P-loop_NTPase"/>
</dbReference>
<dbReference type="PANTHER" id="PTHR30580">
    <property type="entry name" value="PRIMOSOMAL PROTEIN N"/>
    <property type="match status" value="1"/>
</dbReference>
<feature type="domain" description="Helicase C-terminal" evidence="5">
    <location>
        <begin position="298"/>
        <end position="450"/>
    </location>
</feature>
<dbReference type="GO" id="GO:0043138">
    <property type="term" value="F:3'-5' DNA helicase activity"/>
    <property type="evidence" value="ECO:0007669"/>
    <property type="project" value="TreeGrafter"/>
</dbReference>
<protein>
    <submittedName>
        <fullName evidence="6">DEAD/DEAH box helicase</fullName>
    </submittedName>
</protein>
<dbReference type="GO" id="GO:0006270">
    <property type="term" value="P:DNA replication initiation"/>
    <property type="evidence" value="ECO:0007669"/>
    <property type="project" value="TreeGrafter"/>
</dbReference>
<dbReference type="Proteomes" id="UP001171751">
    <property type="component" value="Unassembled WGS sequence"/>
</dbReference>
<dbReference type="PROSITE" id="PS51194">
    <property type="entry name" value="HELICASE_CTER"/>
    <property type="match status" value="1"/>
</dbReference>
<evidence type="ECO:0000256" key="3">
    <source>
        <dbReference type="ARBA" id="ARBA00023125"/>
    </source>
</evidence>
<dbReference type="PANTHER" id="PTHR30580:SF1">
    <property type="entry name" value="COMF OPERON PROTEIN 1"/>
    <property type="match status" value="1"/>
</dbReference>
<evidence type="ECO:0000256" key="1">
    <source>
        <dbReference type="ARBA" id="ARBA00022741"/>
    </source>
</evidence>
<dbReference type="SUPFAM" id="SSF52540">
    <property type="entry name" value="P-loop containing nucleoside triphosphate hydrolases"/>
    <property type="match status" value="1"/>
</dbReference>
<name>A0AA43ZS22_9LACT</name>
<dbReference type="GO" id="GO:0006302">
    <property type="term" value="P:double-strand break repair"/>
    <property type="evidence" value="ECO:0007669"/>
    <property type="project" value="TreeGrafter"/>
</dbReference>
<sequence>MRKLLYGRAVTQEEIGRDRLNLLAAEDLESFPALRNTNHTIQCLRCGNDRRSDFSNIPCSCGENCIYCLSCMQMGQLRLCTKLWHLEEKNDFSHIKNPVLTWQGALSPQQAEASQAIIYSIKNNEKRLIWAVAGAGKTEMLFEGIAYALNKKKRVCLASPRIDVCLELMPRLKQAFANVDFITLYGGMTEGYRYTQMVLATTHQLLRFKDAFDVLIIDEIDAFPYRDNKSLYYATERARKKSSTLIYLTATPDQKMQDSVKQEKLAASILPARYHGHALPEPRLVWSGNWSRQVLKYPQKSKIIKIMQEKLDKKCKFLVFVPNIKWMHQFEEICKNIFSTHIFTSVYSQDSKRKEKVMAMREDKLDFLITTTILERGVTFKNIDVLVIGSEERIYTESALVQIAGRAGRSAEYPKGDVIFFHYGQSKAMKSSVRQIRQMNDLARKRGLIN</sequence>
<reference evidence="6" key="1">
    <citation type="submission" date="2023-07" db="EMBL/GenBank/DDBJ databases">
        <title>Between Cages and Wild: Unraveling the Impact of Captivity on Animal Microbiomes and Antimicrobial Resistance.</title>
        <authorList>
            <person name="Schmartz G.P."/>
            <person name="Rehner J."/>
            <person name="Schuff M.J."/>
            <person name="Becker S.L."/>
            <person name="Kravczyk M."/>
            <person name="Gurevich A."/>
            <person name="Francke R."/>
            <person name="Mueller R."/>
            <person name="Keller V."/>
            <person name="Keller A."/>
        </authorList>
    </citation>
    <scope>NUCLEOTIDE SEQUENCE</scope>
    <source>
        <strain evidence="6">S39M_St_73</strain>
    </source>
</reference>
<dbReference type="GO" id="GO:0006310">
    <property type="term" value="P:DNA recombination"/>
    <property type="evidence" value="ECO:0007669"/>
    <property type="project" value="TreeGrafter"/>
</dbReference>
<feature type="domain" description="Helicase ATP-binding" evidence="4">
    <location>
        <begin position="118"/>
        <end position="270"/>
    </location>
</feature>
<dbReference type="AlphaFoldDB" id="A0AA43ZS22"/>
<comment type="caution">
    <text evidence="6">The sequence shown here is derived from an EMBL/GenBank/DDBJ whole genome shotgun (WGS) entry which is preliminary data.</text>
</comment>
<keyword evidence="1" id="KW-0547">Nucleotide-binding</keyword>
<dbReference type="SMART" id="SM00490">
    <property type="entry name" value="HELICc"/>
    <property type="match status" value="1"/>
</dbReference>
<dbReference type="SMART" id="SM00487">
    <property type="entry name" value="DEXDc"/>
    <property type="match status" value="1"/>
</dbReference>
<keyword evidence="6" id="KW-0347">Helicase</keyword>
<accession>A0AA43ZS22</accession>
<evidence type="ECO:0000313" key="6">
    <source>
        <dbReference type="EMBL" id="MDO5457349.1"/>
    </source>
</evidence>
<dbReference type="InterPro" id="IPR014001">
    <property type="entry name" value="Helicase_ATP-bd"/>
</dbReference>
<dbReference type="InterPro" id="IPR001650">
    <property type="entry name" value="Helicase_C-like"/>
</dbReference>
<dbReference type="PROSITE" id="PS51192">
    <property type="entry name" value="HELICASE_ATP_BIND_1"/>
    <property type="match status" value="1"/>
</dbReference>
<dbReference type="InterPro" id="IPR006935">
    <property type="entry name" value="Helicase/UvrB_N"/>
</dbReference>
<keyword evidence="7" id="KW-1185">Reference proteome</keyword>
<dbReference type="CDD" id="cd17925">
    <property type="entry name" value="DEXDc_ComFA"/>
    <property type="match status" value="1"/>
</dbReference>
<keyword evidence="6" id="KW-0378">Hydrolase</keyword>
<evidence type="ECO:0000259" key="4">
    <source>
        <dbReference type="PROSITE" id="PS51192"/>
    </source>
</evidence>
<proteinExistence type="predicted"/>
<evidence type="ECO:0000313" key="7">
    <source>
        <dbReference type="Proteomes" id="UP001171751"/>
    </source>
</evidence>
<dbReference type="Pfam" id="PF04851">
    <property type="entry name" value="ResIII"/>
    <property type="match status" value="1"/>
</dbReference>